<name>A0ABU0HXJ3_9HYPH</name>
<dbReference type="Pfam" id="PF08722">
    <property type="entry name" value="Tn7_TnsA-like_N"/>
    <property type="match status" value="1"/>
</dbReference>
<keyword evidence="4" id="KW-1185">Reference proteome</keyword>
<feature type="region of interest" description="Disordered" evidence="1">
    <location>
        <begin position="1"/>
        <end position="33"/>
    </location>
</feature>
<protein>
    <recommendedName>
        <fullName evidence="2">TnsA endonuclease N-terminal domain-containing protein</fullName>
    </recommendedName>
</protein>
<reference evidence="3 4" key="1">
    <citation type="submission" date="2023-07" db="EMBL/GenBank/DDBJ databases">
        <title>Genomic Encyclopedia of Type Strains, Phase IV (KMG-IV): sequencing the most valuable type-strain genomes for metagenomic binning, comparative biology and taxonomic classification.</title>
        <authorList>
            <person name="Goeker M."/>
        </authorList>
    </citation>
    <scope>NUCLEOTIDE SEQUENCE [LARGE SCALE GENOMIC DNA]</scope>
    <source>
        <strain evidence="3 4">DSM 19013</strain>
    </source>
</reference>
<dbReference type="InterPro" id="IPR014833">
    <property type="entry name" value="TnsA_N"/>
</dbReference>
<evidence type="ECO:0000313" key="3">
    <source>
        <dbReference type="EMBL" id="MDQ0447067.1"/>
    </source>
</evidence>
<dbReference type="EMBL" id="JAUSVP010000003">
    <property type="protein sequence ID" value="MDQ0447067.1"/>
    <property type="molecule type" value="Genomic_DNA"/>
</dbReference>
<comment type="caution">
    <text evidence="3">The sequence shown here is derived from an EMBL/GenBank/DDBJ whole genome shotgun (WGS) entry which is preliminary data.</text>
</comment>
<accession>A0ABU0HXJ3</accession>
<gene>
    <name evidence="3" type="ORF">QO012_001558</name>
</gene>
<evidence type="ECO:0000256" key="1">
    <source>
        <dbReference type="SAM" id="MobiDB-lite"/>
    </source>
</evidence>
<evidence type="ECO:0000313" key="4">
    <source>
        <dbReference type="Proteomes" id="UP001231124"/>
    </source>
</evidence>
<feature type="domain" description="TnsA endonuclease N-terminal" evidence="2">
    <location>
        <begin position="66"/>
        <end position="115"/>
    </location>
</feature>
<dbReference type="Proteomes" id="UP001231124">
    <property type="component" value="Unassembled WGS sequence"/>
</dbReference>
<sequence length="237" mass="25778">MTSSPAPDGEREIFRVPPAPPRGTRIPSLRSASQARARLVADGDRHEMRVESGLEYKAAQILLARRDVVDVQEQPAAVSYVDDAGQRHQHTFDFRATMRDGRRVFVEVKPEDIAERIGLNGLLGTIASQVPQGVADRVVHLGERVLTRDAVHDARLIRVVRRDRHRPAETAVAAIVDGMAGRMTVAEIVRVSGLGAQAFRSVVRAVDDGRLRVVCGRRIGYGASVVRAGSLADGGRS</sequence>
<evidence type="ECO:0000259" key="2">
    <source>
        <dbReference type="Pfam" id="PF08722"/>
    </source>
</evidence>
<proteinExistence type="predicted"/>
<dbReference type="RefSeq" id="WP_238207680.1">
    <property type="nucleotide sequence ID" value="NZ_BPQE01000036.1"/>
</dbReference>
<organism evidence="3 4">
    <name type="scientific">Methylobacterium aerolatum</name>
    <dbReference type="NCBI Taxonomy" id="418708"/>
    <lineage>
        <taxon>Bacteria</taxon>
        <taxon>Pseudomonadati</taxon>
        <taxon>Pseudomonadota</taxon>
        <taxon>Alphaproteobacteria</taxon>
        <taxon>Hyphomicrobiales</taxon>
        <taxon>Methylobacteriaceae</taxon>
        <taxon>Methylobacterium</taxon>
    </lineage>
</organism>